<evidence type="ECO:0000313" key="2">
    <source>
        <dbReference type="Proteomes" id="UP000196368"/>
    </source>
</evidence>
<reference evidence="2" key="1">
    <citation type="submission" date="2017-04" db="EMBL/GenBank/DDBJ databases">
        <title>Function of individual gut microbiota members based on whole genome sequencing of pure cultures obtained from chicken caecum.</title>
        <authorList>
            <person name="Medvecky M."/>
            <person name="Cejkova D."/>
            <person name="Polansky O."/>
            <person name="Karasova D."/>
            <person name="Kubasova T."/>
            <person name="Cizek A."/>
            <person name="Rychlik I."/>
        </authorList>
    </citation>
    <scope>NUCLEOTIDE SEQUENCE [LARGE SCALE GENOMIC DNA]</scope>
    <source>
        <strain evidence="2">An273</strain>
    </source>
</reference>
<accession>A0A1Y4DFN1</accession>
<dbReference type="AlphaFoldDB" id="A0A1Y4DFN1"/>
<dbReference type="Proteomes" id="UP000196368">
    <property type="component" value="Unassembled WGS sequence"/>
</dbReference>
<gene>
    <name evidence="1" type="ORF">B5F75_01380</name>
</gene>
<keyword evidence="2" id="KW-1185">Reference proteome</keyword>
<evidence type="ECO:0000313" key="1">
    <source>
        <dbReference type="EMBL" id="OUO57452.1"/>
    </source>
</evidence>
<organism evidence="1 2">
    <name type="scientific">Candidatus Avelusimicrobium gallicola</name>
    <dbReference type="NCBI Taxonomy" id="2562704"/>
    <lineage>
        <taxon>Bacteria</taxon>
        <taxon>Pseudomonadati</taxon>
        <taxon>Elusimicrobiota</taxon>
        <taxon>Elusimicrobia</taxon>
        <taxon>Elusimicrobiales</taxon>
        <taxon>Elusimicrobiaceae</taxon>
        <taxon>Candidatus Avelusimicrobium</taxon>
    </lineage>
</organism>
<proteinExistence type="predicted"/>
<sequence length="174" mass="19863">MNCETLLEQISARCDKFRADLTAAAQNLRDFNRRLEQILQQLHKDIAVRDEDFAGQFNQYCLSLRQELDQDEPLWTQSRAQVRTYKDADWSGDLALAAKGLNSRAKTLSRACDEFTTAYDAFCKNYNGFTAAKLNVWLLTSYQNDAASLTGKILFLAREIAKKTERNRGPHVFG</sequence>
<protein>
    <submittedName>
        <fullName evidence="1">Uncharacterized protein</fullName>
    </submittedName>
</protein>
<comment type="caution">
    <text evidence="1">The sequence shown here is derived from an EMBL/GenBank/DDBJ whole genome shotgun (WGS) entry which is preliminary data.</text>
</comment>
<dbReference type="EMBL" id="NFJD01000001">
    <property type="protein sequence ID" value="OUO57452.1"/>
    <property type="molecule type" value="Genomic_DNA"/>
</dbReference>
<name>A0A1Y4DFN1_9BACT</name>
<dbReference type="RefSeq" id="WP_087286795.1">
    <property type="nucleotide sequence ID" value="NZ_NFJD01000001.1"/>
</dbReference>